<sequence>MEEDEEITFDSTKYSDIEPIYCTTPPVCSINYSKIFKEVMGYYRALMAKGELSERALEITGKVIEMNSADYSAWYYRRRILKKMEGTFDVNKEYEFIEDLGDSVCKNYQVWGHRQYLVGLTGNYLKELDFTDKMLEDDNKNYHCWSHRVWVCNKFNCWVGELAYTQKMIEKDIRNNSAWSHRFYTLKSLNLLNDLNQLKGEFNVIEKSLHQSSNNESVWTYLTGLYENSQNIEFKRECESFVERMITERQLCVYAKMAYVNIFKSSPKCVELVLELRDRLDLAHQSYWDWYLTKITNH</sequence>
<evidence type="ECO:0000256" key="6">
    <source>
        <dbReference type="ARBA" id="ARBA00022679"/>
    </source>
</evidence>
<dbReference type="Pfam" id="PF01239">
    <property type="entry name" value="PPTA"/>
    <property type="match status" value="4"/>
</dbReference>
<dbReference type="GO" id="GO:0005953">
    <property type="term" value="C:CAAX-protein geranylgeranyltransferase complex"/>
    <property type="evidence" value="ECO:0007669"/>
    <property type="project" value="TreeGrafter"/>
</dbReference>
<evidence type="ECO:0000313" key="14">
    <source>
        <dbReference type="EMBL" id="BAN38122.1"/>
    </source>
</evidence>
<proteinExistence type="evidence at transcript level"/>
<dbReference type="Gene3D" id="1.25.40.120">
    <property type="entry name" value="Protein prenylyltransferase"/>
    <property type="match status" value="1"/>
</dbReference>
<keyword evidence="6 14" id="KW-0808">Transferase</keyword>
<keyword evidence="7" id="KW-0677">Repeat</keyword>
<dbReference type="EMBL" id="AK419443">
    <property type="protein sequence ID" value="BAN38122.1"/>
    <property type="molecule type" value="mRNA"/>
</dbReference>
<dbReference type="VEuPathDB" id="AmoebaDB:EHI7A_140920"/>
<dbReference type="EC" id="2.5.1.59" evidence="3"/>
<protein>
    <recommendedName>
        <fullName evidence="9">Protein farnesyltransferase/geranylgeranyltransferase type-1 subunit alpha</fullName>
        <ecNumber evidence="4">2.5.1.58</ecNumber>
        <ecNumber evidence="3">2.5.1.59</ecNumber>
    </recommendedName>
    <alternativeName>
        <fullName evidence="12">CAAX farnesyltransferase subunit alpha</fullName>
    </alternativeName>
    <alternativeName>
        <fullName evidence="11">FTase-alpha</fullName>
    </alternativeName>
    <alternativeName>
        <fullName evidence="10">Ras proteins prenyltransferase subunit alpha</fullName>
    </alternativeName>
    <alternativeName>
        <fullName evidence="13">Type I protein geranyl-geranyltransferase subunit alpha</fullName>
    </alternativeName>
</protein>
<evidence type="ECO:0000256" key="7">
    <source>
        <dbReference type="ARBA" id="ARBA00022737"/>
    </source>
</evidence>
<evidence type="ECO:0000256" key="2">
    <source>
        <dbReference type="ARBA" id="ARBA00006734"/>
    </source>
</evidence>
<evidence type="ECO:0000256" key="11">
    <source>
        <dbReference type="ARBA" id="ARBA00042436"/>
    </source>
</evidence>
<dbReference type="VEuPathDB" id="AmoebaDB:EHI_074760"/>
<keyword evidence="8" id="KW-0460">Magnesium</keyword>
<dbReference type="PANTHER" id="PTHR11129">
    <property type="entry name" value="PROTEIN FARNESYLTRANSFERASE ALPHA SUBUNIT/RAB GERANYLGERANYL TRANSFERASE ALPHA SUBUNIT"/>
    <property type="match status" value="1"/>
</dbReference>
<dbReference type="AlphaFoldDB" id="A0A060N6A2"/>
<evidence type="ECO:0000256" key="4">
    <source>
        <dbReference type="ARBA" id="ARBA00012702"/>
    </source>
</evidence>
<dbReference type="EC" id="2.5.1.58" evidence="4"/>
<dbReference type="GO" id="GO:0004660">
    <property type="term" value="F:protein farnesyltransferase activity"/>
    <property type="evidence" value="ECO:0007669"/>
    <property type="project" value="UniProtKB-EC"/>
</dbReference>
<dbReference type="VEuPathDB" id="AmoebaDB:EHI5A_090520"/>
<reference evidence="14" key="1">
    <citation type="submission" date="2012-06" db="EMBL/GenBank/DDBJ databases">
        <title>Short 5' UTR of Entamoeba genes.</title>
        <authorList>
            <person name="Hiranuka K."/>
            <person name="Kumagai M."/>
            <person name="Wakaguri H."/>
            <person name="Suzuki Y."/>
            <person name="Sugano S."/>
            <person name="Watanabe J."/>
            <person name="Makioka A."/>
        </authorList>
    </citation>
    <scope>NUCLEOTIDE SEQUENCE</scope>
    <source>
        <strain evidence="14">HM-1:IMSS</strain>
    </source>
</reference>
<dbReference type="FunFam" id="1.25.40.120:FF:000021">
    <property type="entry name" value="Protein farnesyltransferase alpha subunit, putative"/>
    <property type="match status" value="1"/>
</dbReference>
<organism evidence="14">
    <name type="scientific">Entamoeba histolytica</name>
    <dbReference type="NCBI Taxonomy" id="5759"/>
    <lineage>
        <taxon>Eukaryota</taxon>
        <taxon>Amoebozoa</taxon>
        <taxon>Evosea</taxon>
        <taxon>Archamoebae</taxon>
        <taxon>Mastigamoebida</taxon>
        <taxon>Entamoebidae</taxon>
        <taxon>Entamoeba</taxon>
    </lineage>
</organism>
<evidence type="ECO:0000256" key="13">
    <source>
        <dbReference type="ARBA" id="ARBA00043219"/>
    </source>
</evidence>
<evidence type="ECO:0000256" key="8">
    <source>
        <dbReference type="ARBA" id="ARBA00022842"/>
    </source>
</evidence>
<comment type="similarity">
    <text evidence="2">Belongs to the protein prenyltransferase subunit alpha family.</text>
</comment>
<dbReference type="VEuPathDB" id="AmoebaDB:EHI8A_101730"/>
<evidence type="ECO:0000256" key="5">
    <source>
        <dbReference type="ARBA" id="ARBA00022602"/>
    </source>
</evidence>
<name>A0A060N6A2_ENTHI</name>
<comment type="cofactor">
    <cofactor evidence="1">
        <name>Mg(2+)</name>
        <dbReference type="ChEBI" id="CHEBI:18420"/>
    </cofactor>
</comment>
<dbReference type="GO" id="GO:0004662">
    <property type="term" value="F:CAAX-protein geranylgeranyltransferase activity"/>
    <property type="evidence" value="ECO:0007669"/>
    <property type="project" value="UniProtKB-EC"/>
</dbReference>
<dbReference type="PROSITE" id="PS51147">
    <property type="entry name" value="PFTA"/>
    <property type="match status" value="3"/>
</dbReference>
<evidence type="ECO:0000256" key="3">
    <source>
        <dbReference type="ARBA" id="ARBA00012700"/>
    </source>
</evidence>
<keyword evidence="5" id="KW-0637">Prenyltransferase</keyword>
<dbReference type="SUPFAM" id="SSF48439">
    <property type="entry name" value="Protein prenylyltransferase"/>
    <property type="match status" value="1"/>
</dbReference>
<evidence type="ECO:0000256" key="9">
    <source>
        <dbReference type="ARBA" id="ARBA00040965"/>
    </source>
</evidence>
<dbReference type="PANTHER" id="PTHR11129:SF1">
    <property type="entry name" value="PROTEIN FARNESYLTRANSFERASE_GERANYLGERANYLTRANSFERASE TYPE-1 SUBUNIT ALPHA"/>
    <property type="match status" value="1"/>
</dbReference>
<accession>A0A060N6A2</accession>
<dbReference type="InterPro" id="IPR002088">
    <property type="entry name" value="Prenyl_trans_a"/>
</dbReference>
<evidence type="ECO:0000256" key="10">
    <source>
        <dbReference type="ARBA" id="ARBA00041392"/>
    </source>
</evidence>
<evidence type="ECO:0000256" key="1">
    <source>
        <dbReference type="ARBA" id="ARBA00001946"/>
    </source>
</evidence>
<dbReference type="VEuPathDB" id="AmoebaDB:KM1_173480"/>
<evidence type="ECO:0000256" key="12">
    <source>
        <dbReference type="ARBA" id="ARBA00043086"/>
    </source>
</evidence>
<dbReference type="GO" id="GO:0005965">
    <property type="term" value="C:protein farnesyltransferase complex"/>
    <property type="evidence" value="ECO:0007669"/>
    <property type="project" value="TreeGrafter"/>
</dbReference>